<dbReference type="HOGENOM" id="CLU_238875_0_0_1"/>
<dbReference type="GO" id="GO:0016020">
    <property type="term" value="C:membrane"/>
    <property type="evidence" value="ECO:0007669"/>
    <property type="project" value="InterPro"/>
</dbReference>
<dbReference type="PROSITE" id="PS51194">
    <property type="entry name" value="HELICASE_CTER"/>
    <property type="match status" value="1"/>
</dbReference>
<dbReference type="InterPro" id="IPR032871">
    <property type="entry name" value="AHH_dom_containing"/>
</dbReference>
<dbReference type="InterPro" id="IPR027417">
    <property type="entry name" value="P-loop_NTPase"/>
</dbReference>
<feature type="compositionally biased region" description="Basic and acidic residues" evidence="5">
    <location>
        <begin position="1618"/>
        <end position="1630"/>
    </location>
</feature>
<evidence type="ECO:0000256" key="4">
    <source>
        <dbReference type="PROSITE-ProRule" id="PRU00339"/>
    </source>
</evidence>
<keyword evidence="4" id="KW-0802">TPR repeat</keyword>
<evidence type="ECO:0000256" key="5">
    <source>
        <dbReference type="SAM" id="MobiDB-lite"/>
    </source>
</evidence>
<dbReference type="SUPFAM" id="SSF48452">
    <property type="entry name" value="TPR-like"/>
    <property type="match status" value="1"/>
</dbReference>
<keyword evidence="2" id="KW-0813">Transport</keyword>
<feature type="region of interest" description="Disordered" evidence="5">
    <location>
        <begin position="139"/>
        <end position="159"/>
    </location>
</feature>
<evidence type="ECO:0000259" key="8">
    <source>
        <dbReference type="PROSITE" id="PS51196"/>
    </source>
</evidence>
<dbReference type="InterPro" id="IPR000185">
    <property type="entry name" value="SecA"/>
</dbReference>
<dbReference type="SUPFAM" id="SSF52540">
    <property type="entry name" value="P-loop containing nucleoside triphosphate hydrolases"/>
    <property type="match status" value="2"/>
</dbReference>
<evidence type="ECO:0000259" key="6">
    <source>
        <dbReference type="PROSITE" id="PS51192"/>
    </source>
</evidence>
<dbReference type="InterPro" id="IPR014018">
    <property type="entry name" value="SecA_motor_DEAD"/>
</dbReference>
<keyword evidence="1" id="KW-0963">Cytoplasm</keyword>
<dbReference type="PROSITE" id="PS50005">
    <property type="entry name" value="TPR"/>
    <property type="match status" value="1"/>
</dbReference>
<keyword evidence="11" id="KW-1185">Reference proteome</keyword>
<dbReference type="SMART" id="SM00957">
    <property type="entry name" value="SecA_DEAD"/>
    <property type="match status" value="1"/>
</dbReference>
<dbReference type="VEuPathDB" id="VectorBase:CQUJHB000856"/>
<dbReference type="PROSITE" id="PS51196">
    <property type="entry name" value="SECA_MOTOR_DEAD"/>
    <property type="match status" value="1"/>
</dbReference>
<evidence type="ECO:0000256" key="3">
    <source>
        <dbReference type="ARBA" id="ARBA00023010"/>
    </source>
</evidence>
<dbReference type="STRING" id="7176.B0X8Y0"/>
<dbReference type="Gene3D" id="1.25.40.10">
    <property type="entry name" value="Tetratricopeptide repeat domain"/>
    <property type="match status" value="1"/>
</dbReference>
<dbReference type="InterPro" id="IPR011990">
    <property type="entry name" value="TPR-like_helical_dom_sf"/>
</dbReference>
<dbReference type="PANTHER" id="PTHR30612">
    <property type="entry name" value="SECA INNER MEMBRANE COMPONENT OF SEC PROTEIN SECRETION SYSTEM"/>
    <property type="match status" value="1"/>
</dbReference>
<gene>
    <name evidence="10" type="primary">6049318</name>
    <name evidence="9" type="ORF">CpipJ_CPIJ015813</name>
</gene>
<keyword evidence="3" id="KW-0811">Translocation</keyword>
<dbReference type="PANTHER" id="PTHR30612:SF0">
    <property type="entry name" value="CHLOROPLAST PROTEIN-TRANSPORTING ATPASE"/>
    <property type="match status" value="1"/>
</dbReference>
<dbReference type="InterPro" id="IPR019734">
    <property type="entry name" value="TPR_rpt"/>
</dbReference>
<evidence type="ECO:0000256" key="2">
    <source>
        <dbReference type="ARBA" id="ARBA00022927"/>
    </source>
</evidence>
<feature type="compositionally biased region" description="Basic and acidic residues" evidence="5">
    <location>
        <begin position="1452"/>
        <end position="1464"/>
    </location>
</feature>
<protein>
    <submittedName>
        <fullName evidence="9 10">Uncharacterized protein</fullName>
    </submittedName>
</protein>
<evidence type="ECO:0000313" key="11">
    <source>
        <dbReference type="Proteomes" id="UP000002320"/>
    </source>
</evidence>
<feature type="region of interest" description="Disordered" evidence="5">
    <location>
        <begin position="1611"/>
        <end position="1630"/>
    </location>
</feature>
<evidence type="ECO:0000313" key="9">
    <source>
        <dbReference type="EMBL" id="EDS42736.1"/>
    </source>
</evidence>
<dbReference type="EMBL" id="DS232509">
    <property type="protein sequence ID" value="EDS42736.1"/>
    <property type="molecule type" value="Genomic_DNA"/>
</dbReference>
<dbReference type="GO" id="GO:0005524">
    <property type="term" value="F:ATP binding"/>
    <property type="evidence" value="ECO:0007669"/>
    <property type="project" value="InterPro"/>
</dbReference>
<dbReference type="InterPro" id="IPR014001">
    <property type="entry name" value="Helicase_ATP-bd"/>
</dbReference>
<dbReference type="GO" id="GO:0017038">
    <property type="term" value="P:protein import"/>
    <property type="evidence" value="ECO:0007669"/>
    <property type="project" value="InterPro"/>
</dbReference>
<dbReference type="eggNOG" id="ENOG502QS7I">
    <property type="taxonomic scope" value="Eukaryota"/>
</dbReference>
<dbReference type="Proteomes" id="UP000002320">
    <property type="component" value="Unassembled WGS sequence"/>
</dbReference>
<dbReference type="GO" id="GO:0006605">
    <property type="term" value="P:protein targeting"/>
    <property type="evidence" value="ECO:0007669"/>
    <property type="project" value="InterPro"/>
</dbReference>
<dbReference type="GO" id="GO:0006886">
    <property type="term" value="P:intracellular protein transport"/>
    <property type="evidence" value="ECO:0007669"/>
    <property type="project" value="InterPro"/>
</dbReference>
<feature type="compositionally biased region" description="Basic and acidic residues" evidence="5">
    <location>
        <begin position="139"/>
        <end position="153"/>
    </location>
</feature>
<reference evidence="9" key="1">
    <citation type="submission" date="2007-03" db="EMBL/GenBank/DDBJ databases">
        <title>Annotation of Culex pipiens quinquefasciatus.</title>
        <authorList>
            <consortium name="The Broad Institute Genome Sequencing Platform"/>
            <person name="Atkinson P.W."/>
            <person name="Hemingway J."/>
            <person name="Christensen B.M."/>
            <person name="Higgs S."/>
            <person name="Kodira C."/>
            <person name="Hannick L."/>
            <person name="Megy K."/>
            <person name="O'Leary S."/>
            <person name="Pearson M."/>
            <person name="Haas B.J."/>
            <person name="Mauceli E."/>
            <person name="Wortman J.R."/>
            <person name="Lee N.H."/>
            <person name="Guigo R."/>
            <person name="Stanke M."/>
            <person name="Alvarado L."/>
            <person name="Amedeo P."/>
            <person name="Antoine C.H."/>
            <person name="Arensburger P."/>
            <person name="Bidwell S.L."/>
            <person name="Crawford M."/>
            <person name="Camaro F."/>
            <person name="Devon K."/>
            <person name="Engels R."/>
            <person name="Hammond M."/>
            <person name="Howarth C."/>
            <person name="Koehrsen M."/>
            <person name="Lawson D."/>
            <person name="Montgomery P."/>
            <person name="Nene V."/>
            <person name="Nusbaum C."/>
            <person name="Puiu D."/>
            <person name="Romero-Severson J."/>
            <person name="Severson D.W."/>
            <person name="Shumway M."/>
            <person name="Sisk P."/>
            <person name="Stolte C."/>
            <person name="Zeng Q."/>
            <person name="Eisenstadt E."/>
            <person name="Fraser-Liggett C."/>
            <person name="Strausberg R."/>
            <person name="Galagan J."/>
            <person name="Birren B."/>
            <person name="Collins F.H."/>
        </authorList>
    </citation>
    <scope>NUCLEOTIDE SEQUENCE [LARGE SCALE GENOMIC DNA]</scope>
    <source>
        <strain evidence="9">JHB</strain>
    </source>
</reference>
<dbReference type="PROSITE" id="PS51192">
    <property type="entry name" value="HELICASE_ATP_BIND_1"/>
    <property type="match status" value="1"/>
</dbReference>
<evidence type="ECO:0000259" key="7">
    <source>
        <dbReference type="PROSITE" id="PS51194"/>
    </source>
</evidence>
<accession>B0X8Y0</accession>
<reference evidence="10" key="2">
    <citation type="submission" date="2021-02" db="UniProtKB">
        <authorList>
            <consortium name="EnsemblMetazoa"/>
        </authorList>
    </citation>
    <scope>IDENTIFICATION</scope>
    <source>
        <strain evidence="10">JHB</strain>
    </source>
</reference>
<organism>
    <name type="scientific">Culex quinquefasciatus</name>
    <name type="common">Southern house mosquito</name>
    <name type="synonym">Culex pungens</name>
    <dbReference type="NCBI Taxonomy" id="7176"/>
    <lineage>
        <taxon>Eukaryota</taxon>
        <taxon>Metazoa</taxon>
        <taxon>Ecdysozoa</taxon>
        <taxon>Arthropoda</taxon>
        <taxon>Hexapoda</taxon>
        <taxon>Insecta</taxon>
        <taxon>Pterygota</taxon>
        <taxon>Neoptera</taxon>
        <taxon>Endopterygota</taxon>
        <taxon>Diptera</taxon>
        <taxon>Nematocera</taxon>
        <taxon>Culicoidea</taxon>
        <taxon>Culicidae</taxon>
        <taxon>Culicinae</taxon>
        <taxon>Culicini</taxon>
        <taxon>Culex</taxon>
        <taxon>Culex</taxon>
    </lineage>
</organism>
<feature type="domain" description="SecA family profile" evidence="8">
    <location>
        <begin position="1"/>
        <end position="712"/>
    </location>
</feature>
<evidence type="ECO:0000313" key="10">
    <source>
        <dbReference type="EnsemblMetazoa" id="CPIJ015813-PA"/>
    </source>
</evidence>
<dbReference type="SUPFAM" id="SSF81767">
    <property type="entry name" value="Pre-protein crosslinking domain of SecA"/>
    <property type="match status" value="1"/>
</dbReference>
<feature type="repeat" description="TPR" evidence="4">
    <location>
        <begin position="895"/>
        <end position="928"/>
    </location>
</feature>
<dbReference type="Gene3D" id="3.40.50.300">
    <property type="entry name" value="P-loop containing nucleotide triphosphate hydrolases"/>
    <property type="match status" value="3"/>
</dbReference>
<dbReference type="InParanoid" id="B0X8Y0"/>
<feature type="domain" description="Helicase C-terminal" evidence="7">
    <location>
        <begin position="558"/>
        <end position="724"/>
    </location>
</feature>
<proteinExistence type="predicted"/>
<dbReference type="Gene3D" id="3.90.1440.10">
    <property type="entry name" value="SecA, preprotein cross-linking domain"/>
    <property type="match status" value="1"/>
</dbReference>
<evidence type="ECO:0000256" key="1">
    <source>
        <dbReference type="ARBA" id="ARBA00022490"/>
    </source>
</evidence>
<dbReference type="InterPro" id="IPR036670">
    <property type="entry name" value="SecA_X-link_sf"/>
</dbReference>
<dbReference type="InterPro" id="IPR011115">
    <property type="entry name" value="SecA_DEAD"/>
</dbReference>
<dbReference type="OrthoDB" id="7553586at2759"/>
<dbReference type="VEuPathDB" id="VectorBase:CPIJ015813"/>
<feature type="domain" description="Helicase ATP-binding" evidence="6">
    <location>
        <begin position="163"/>
        <end position="271"/>
    </location>
</feature>
<dbReference type="EnsemblMetazoa" id="CPIJ015813-RA">
    <property type="protein sequence ID" value="CPIJ015813-PA"/>
    <property type="gene ID" value="CPIJ015813"/>
</dbReference>
<dbReference type="KEGG" id="cqu:CpipJ_CPIJ015813"/>
<feature type="region of interest" description="Disordered" evidence="5">
    <location>
        <begin position="1437"/>
        <end position="1464"/>
    </location>
</feature>
<sequence length="1769" mass="199425">MEQSYLSLKTAEGYTAHILRAGDTYGAIVMDNTIARCCQVFEVPVKVGFPFSENAIIPLEINPKHVHLLCASGQRVLFIGRLGLHGGGHSQSCSGNHVQSIIVPNVTILVQTVDAWSIAHIFQDTIVLGELRKRKKGSESRSFCDRKPRDGAVNRKKKKKKLKRGKKVDVVTTSTELSKREVERQRAFFEMLQLTVDENSSGRDKKTIYSCDVVYGTASDFQGDILRTEFLGNDCRGNRKFEVVIVDEVDSMLFDSRSHSVRLADQCPGMTHLEVPLAVVWQFIHHTNQHMISKNGKVYFIAEDFEVHGHDVKLLSGENWLTAATEVDDKKEFIIEHGQKHLQKLLRELAEDEKCEYQTYQDLNLKILAKEQEISLDSSNDQLKKECDKLRAELFQLPWNRRHPIIDIPEHLRAFALTQIPSWIKNAIQAAWGFQQDAHYAVMNGKIVPIYFKETGVLQSNMVWSDGLTQFLQLKEGLCMDPEAVSTNFISNVSFFNRYGSNVFGLTGTLGEESTQQFLRSMYGTDMVIIPPHKQVEIHNNQDSPYRCKELMPLVCPNVGMWYKTIKENALYHASSNRGVLIIWQYIFQVEHICNMLKKVYDPEKIHKYTGTDATFDKTTIDSGEIILATNIAGRGTDFKTSQEVEHHGGMCVIVTFLPESNRVEMQNVGRTAREGKRGMAQLIVLDKNNTPMDTLKTLRSLNETEADEKATDEAKRMLVQDALFQRFCTLENKFLPSHDVVRNVQLWNLLQINWAIFSSDHLNARKIAEESRKLELKTIKEYINKMKGKKLEMLTKEEIDTTVSEEVASMKPKFEALYIQSKRNEFCQQQSSHMPKELIDCFRANKAYEPFITKDARDFKWTLYDRKGAEESWGMWLKSKHFVENEATEDQATKMFEEEFGNDALDRKDVEAAINCYDRAIQLDPTFSVNARYNKAQALLTYAENKLSRQDEAKKELQKAKDMITAGTCSEYASQHVQHQLNILSKQEEYIVRALEMLDQALKNKNNVKLTLKKMPTVLSEAKEDHGKAIQEAAQNGLTHLFMVEEELPRPWGSIISIAFIGISQIAAGCLIVACTGGALGTGLIAEGVSDMITSVRSAITGTFSWAAWAAQKVISLAVSIVCAGFSGIKSGMKAVVNTVKDLRKGVQMAKGGIELAVKEVSLAIGKGIVKECLTEGGKYCTDLTIMNKVEEMISQKVGERLTAALLKNDLIVAALKDDEANGSNYWKQKFISDGLDILKDERMNECLKLLKEIAKGIASRQIPLASDILTYSGVLVFLKVLMTYTEDFIKKFNKQVSNHRSEINSIAGANSNPQQTTPQSMLVSQTHQHTLISNAPNVDVEAEDIIVHTLQDDTSYSSKCTFGNKQLQSNYVEASTPESLANAFKSRIAGKLAASARESIVNPALSNATSFVTTKLFTSCENSVAELRKEIKTARDKRSCDNDLANTGRKQPDKQHKQEDLGEHSKKAIKELSTEGIAHDTTILALAAAETNCPIYVYDEKGNLKDVLGDNLSGDPISLIHSPPSEERPLGHFEPLNPNVEVTPSGINTCAFDSVFAQLSQEQKDSLKLNDPSDLRERLVQRINSNPAEAERAFSKRAELTKIASDRILRGGARKLPPEEKRKKQTKEQFDDLLHEMDYESDSHTVDEAVEQKKCQKHHILHRKFKNHPALVKANFHIDDPSNLIYLPISEEIRSECGTQRSIHRGRHSNLEFNRVNNGLDKIYQDATANNWSQQETFKAVFRFAMDGRTGLRKGIIDLYEKEQREE</sequence>
<dbReference type="Pfam" id="PF07517">
    <property type="entry name" value="SecA_DEAD"/>
    <property type="match status" value="1"/>
</dbReference>
<dbReference type="InterPro" id="IPR001650">
    <property type="entry name" value="Helicase_C-like"/>
</dbReference>
<dbReference type="Pfam" id="PF14412">
    <property type="entry name" value="AHH"/>
    <property type="match status" value="1"/>
</dbReference>
<name>B0X8Y0_CULQU</name>
<keyword evidence="2" id="KW-0653">Protein transport</keyword>